<accession>A0A3D8REQ5</accession>
<dbReference type="PANTHER" id="PTHR35872:SF1">
    <property type="entry name" value="ALPHA-L-RHAMNOSIDASE C"/>
    <property type="match status" value="1"/>
</dbReference>
<feature type="region of interest" description="Disordered" evidence="1">
    <location>
        <begin position="66"/>
        <end position="108"/>
    </location>
</feature>
<keyword evidence="2" id="KW-0472">Membrane</keyword>
<keyword evidence="4" id="KW-1185">Reference proteome</keyword>
<evidence type="ECO:0000256" key="1">
    <source>
        <dbReference type="SAM" id="MobiDB-lite"/>
    </source>
</evidence>
<dbReference type="AlphaFoldDB" id="A0A3D8REQ5"/>
<reference evidence="3 4" key="1">
    <citation type="journal article" date="2018" name="IMA Fungus">
        <title>IMA Genome-F 9: Draft genome sequence of Annulohypoxylon stygium, Aspergillus mulundensis, Berkeleyomyces basicola (syn. Thielaviopsis basicola), Ceratocystis smalleyi, two Cercospora beticola strains, Coleophoma cylindrospora, Fusarium fracticaudum, Phialophora cf. hyalina, and Morchella septimelata.</title>
        <authorList>
            <person name="Wingfield B.D."/>
            <person name="Bills G.F."/>
            <person name="Dong Y."/>
            <person name="Huang W."/>
            <person name="Nel W.J."/>
            <person name="Swalarsk-Parry B.S."/>
            <person name="Vaghefi N."/>
            <person name="Wilken P.M."/>
            <person name="An Z."/>
            <person name="de Beer Z.W."/>
            <person name="De Vos L."/>
            <person name="Chen L."/>
            <person name="Duong T.A."/>
            <person name="Gao Y."/>
            <person name="Hammerbacher A."/>
            <person name="Kikkert J.R."/>
            <person name="Li Y."/>
            <person name="Li H."/>
            <person name="Li K."/>
            <person name="Li Q."/>
            <person name="Liu X."/>
            <person name="Ma X."/>
            <person name="Naidoo K."/>
            <person name="Pethybridge S.J."/>
            <person name="Sun J."/>
            <person name="Steenkamp E.T."/>
            <person name="van der Nest M.A."/>
            <person name="van Wyk S."/>
            <person name="Wingfield M.J."/>
            <person name="Xiong C."/>
            <person name="Yue Q."/>
            <person name="Zhang X."/>
        </authorList>
    </citation>
    <scope>NUCLEOTIDE SEQUENCE [LARGE SCALE GENOMIC DNA]</scope>
    <source>
        <strain evidence="3 4">DSM 5745</strain>
    </source>
</reference>
<dbReference type="EMBL" id="PVWQ01000009">
    <property type="protein sequence ID" value="RDW72408.1"/>
    <property type="molecule type" value="Genomic_DNA"/>
</dbReference>
<protein>
    <recommendedName>
        <fullName evidence="5">Alpha-L-rhamnosidase C</fullName>
    </recommendedName>
</protein>
<sequence>MPPAKAGRTLRSASLSTATRVLDFNIAGGMWQATGTAIAHGPNLTDLKSPHEVDFDANGHYMRRVTTNTLGPDGTGIGTVDPEPPEDQAEGLLMRSSSSPTPPVAHPQGASKKALLATWRFLRTPAGLLITIYGASVIAWGAMLFFLLLDVGPMPNERKDIWIEVDSQILNALFCLTAWGLAPWRLRDMYWLLRWRFGKGGAARMAIGKLAVRNGSWFRRDGSGDNLGLHGGASTDVAPRKTLTGKVAPPTAPWKMDFVVVNMLLNSVFQVGMASFMWAYDRHDRPSFGVGLFIGLGCFSSLLAGGMSWWEGRKVKRVEGAMLEEMEMEMETGGRERDELMNRGLV</sequence>
<feature type="transmembrane region" description="Helical" evidence="2">
    <location>
        <begin position="286"/>
        <end position="310"/>
    </location>
</feature>
<evidence type="ECO:0000313" key="3">
    <source>
        <dbReference type="EMBL" id="RDW72408.1"/>
    </source>
</evidence>
<keyword evidence="2" id="KW-1133">Transmembrane helix</keyword>
<evidence type="ECO:0000313" key="4">
    <source>
        <dbReference type="Proteomes" id="UP000256690"/>
    </source>
</evidence>
<name>A0A3D8REQ5_9EURO</name>
<feature type="transmembrane region" description="Helical" evidence="2">
    <location>
        <begin position="169"/>
        <end position="186"/>
    </location>
</feature>
<gene>
    <name evidence="3" type="ORF">DSM5745_07580</name>
</gene>
<dbReference type="STRING" id="1810919.A0A3D8REQ5"/>
<evidence type="ECO:0000256" key="2">
    <source>
        <dbReference type="SAM" id="Phobius"/>
    </source>
</evidence>
<dbReference type="InterPro" id="IPR021369">
    <property type="entry name" value="DUF2985"/>
</dbReference>
<comment type="caution">
    <text evidence="3">The sequence shown here is derived from an EMBL/GenBank/DDBJ whole genome shotgun (WGS) entry which is preliminary data.</text>
</comment>
<proteinExistence type="predicted"/>
<dbReference type="Proteomes" id="UP000256690">
    <property type="component" value="Unassembled WGS sequence"/>
</dbReference>
<dbReference type="PANTHER" id="PTHR35872">
    <property type="entry name" value="INTEGRAL MEMBRANE PROTEIN (AFU_ORTHOLOGUE AFUA_5G07110)"/>
    <property type="match status" value="1"/>
</dbReference>
<dbReference type="RefSeq" id="XP_026601628.1">
    <property type="nucleotide sequence ID" value="XM_026749596.1"/>
</dbReference>
<keyword evidence="2" id="KW-0812">Transmembrane</keyword>
<organism evidence="3 4">
    <name type="scientific">Aspergillus mulundensis</name>
    <dbReference type="NCBI Taxonomy" id="1810919"/>
    <lineage>
        <taxon>Eukaryota</taxon>
        <taxon>Fungi</taxon>
        <taxon>Dikarya</taxon>
        <taxon>Ascomycota</taxon>
        <taxon>Pezizomycotina</taxon>
        <taxon>Eurotiomycetes</taxon>
        <taxon>Eurotiomycetidae</taxon>
        <taxon>Eurotiales</taxon>
        <taxon>Aspergillaceae</taxon>
        <taxon>Aspergillus</taxon>
        <taxon>Aspergillus subgen. Nidulantes</taxon>
    </lineage>
</organism>
<evidence type="ECO:0008006" key="5">
    <source>
        <dbReference type="Google" id="ProtNLM"/>
    </source>
</evidence>
<feature type="transmembrane region" description="Helical" evidence="2">
    <location>
        <begin position="258"/>
        <end position="280"/>
    </location>
</feature>
<dbReference type="Pfam" id="PF11204">
    <property type="entry name" value="DUF2985"/>
    <property type="match status" value="1"/>
</dbReference>
<dbReference type="OrthoDB" id="6407410at2759"/>
<dbReference type="GeneID" id="38117950"/>
<feature type="transmembrane region" description="Helical" evidence="2">
    <location>
        <begin position="126"/>
        <end position="149"/>
    </location>
</feature>